<evidence type="ECO:0000259" key="2">
    <source>
        <dbReference type="Pfam" id="PF13635"/>
    </source>
</evidence>
<sequence>MDRTAYGHLKKWKERQTRRPLILRGPRQVGKTWLLREFGEREYARCVYVDFESSGQISGLFDGKPSVDRIVTELELYAGYKIDPAETLLVFDEVQAIPQALACLKLFGKEAPQYHVLCGSSGLDAAIRSGAPFPAEWVEVLDLHPLSFFEFLRAVGREEYVGMLRESRYDLTPNYRQDYIRFLKYYCFVGGMPEAVGAFAADRDFFAAREAQIRILSVYEQCFSKYAPIDALSRIRTLWSSIPRQLDRENRKFLFGAMKEGARAREFDAALTWLTDNGLVRDIHRAEVPESPLAASEDARAFKLYLPDVGLLGCLLGLRQDMLLEGSSVFRAYHGALTEQYVLQQLDSLNQMVVCYWVAPRGTAEVEFLVDNGLEAIPVEVAVEQNLQSKKLRVFRERFLPRQSIRTSLADYRREPGLLNLPLWAIETL</sequence>
<dbReference type="PANTHER" id="PTHR33295:SF7">
    <property type="entry name" value="ATPASE"/>
    <property type="match status" value="1"/>
</dbReference>
<dbReference type="InterPro" id="IPR025420">
    <property type="entry name" value="DUF4143"/>
</dbReference>
<feature type="domain" description="AAA" evidence="1">
    <location>
        <begin position="18"/>
        <end position="152"/>
    </location>
</feature>
<comment type="caution">
    <text evidence="3">The sequence shown here is derived from an EMBL/GenBank/DDBJ whole genome shotgun (WGS) entry which is preliminary data.</text>
</comment>
<dbReference type="Pfam" id="PF13173">
    <property type="entry name" value="AAA_14"/>
    <property type="match status" value="1"/>
</dbReference>
<dbReference type="Pfam" id="PF13635">
    <property type="entry name" value="DUF4143"/>
    <property type="match status" value="1"/>
</dbReference>
<dbReference type="PANTHER" id="PTHR33295">
    <property type="entry name" value="ATPASE"/>
    <property type="match status" value="1"/>
</dbReference>
<reference evidence="3" key="1">
    <citation type="submission" date="2019-08" db="EMBL/GenBank/DDBJ databases">
        <authorList>
            <person name="Kucharzyk K."/>
            <person name="Murdoch R.W."/>
            <person name="Higgins S."/>
            <person name="Loffler F."/>
        </authorList>
    </citation>
    <scope>NUCLEOTIDE SEQUENCE</scope>
</reference>
<gene>
    <name evidence="3" type="ORF">SDC9_82978</name>
</gene>
<dbReference type="InterPro" id="IPR027417">
    <property type="entry name" value="P-loop_NTPase"/>
</dbReference>
<name>A0A644Z6E1_9ZZZZ</name>
<organism evidence="3">
    <name type="scientific">bioreactor metagenome</name>
    <dbReference type="NCBI Taxonomy" id="1076179"/>
    <lineage>
        <taxon>unclassified sequences</taxon>
        <taxon>metagenomes</taxon>
        <taxon>ecological metagenomes</taxon>
    </lineage>
</organism>
<evidence type="ECO:0008006" key="4">
    <source>
        <dbReference type="Google" id="ProtNLM"/>
    </source>
</evidence>
<evidence type="ECO:0000259" key="1">
    <source>
        <dbReference type="Pfam" id="PF13173"/>
    </source>
</evidence>
<accession>A0A644Z6E1</accession>
<protein>
    <recommendedName>
        <fullName evidence="4">AAA domain-containing protein</fullName>
    </recommendedName>
</protein>
<proteinExistence type="predicted"/>
<dbReference type="Gene3D" id="3.40.50.300">
    <property type="entry name" value="P-loop containing nucleotide triphosphate hydrolases"/>
    <property type="match status" value="1"/>
</dbReference>
<dbReference type="SUPFAM" id="SSF52540">
    <property type="entry name" value="P-loop containing nucleoside triphosphate hydrolases"/>
    <property type="match status" value="1"/>
</dbReference>
<evidence type="ECO:0000313" key="3">
    <source>
        <dbReference type="EMBL" id="MPM36382.1"/>
    </source>
</evidence>
<feature type="domain" description="DUF4143" evidence="2">
    <location>
        <begin position="223"/>
        <end position="382"/>
    </location>
</feature>
<dbReference type="InterPro" id="IPR041682">
    <property type="entry name" value="AAA_14"/>
</dbReference>
<dbReference type="AlphaFoldDB" id="A0A644Z6E1"/>
<dbReference type="EMBL" id="VSSQ01007591">
    <property type="protein sequence ID" value="MPM36382.1"/>
    <property type="molecule type" value="Genomic_DNA"/>
</dbReference>